<evidence type="ECO:0000313" key="1">
    <source>
        <dbReference type="EMBL" id="EGC67897.1"/>
    </source>
</evidence>
<organism evidence="1 2">
    <name type="scientific">Enterococcus casseliflavus ATCC 12755</name>
    <dbReference type="NCBI Taxonomy" id="888066"/>
    <lineage>
        <taxon>Bacteria</taxon>
        <taxon>Bacillati</taxon>
        <taxon>Bacillota</taxon>
        <taxon>Bacilli</taxon>
        <taxon>Lactobacillales</taxon>
        <taxon>Enterococcaceae</taxon>
        <taxon>Enterococcus</taxon>
    </lineage>
</organism>
<gene>
    <name evidence="1" type="ORF">HMPREF9087_3422</name>
</gene>
<dbReference type="RefSeq" id="WP_005237705.1">
    <property type="nucleotide sequence ID" value="NZ_GL872325.1"/>
</dbReference>
<dbReference type="Proteomes" id="UP000004835">
    <property type="component" value="Unassembled WGS sequence"/>
</dbReference>
<name>F0EPT0_ENTCA</name>
<dbReference type="EMBL" id="AEWT01000033">
    <property type="protein sequence ID" value="EGC67897.1"/>
    <property type="molecule type" value="Genomic_DNA"/>
</dbReference>
<proteinExistence type="predicted"/>
<reference evidence="1 2" key="1">
    <citation type="submission" date="2011-01" db="EMBL/GenBank/DDBJ databases">
        <authorList>
            <person name="Muzny D."/>
            <person name="Qin X."/>
            <person name="Deng J."/>
            <person name="Jiang H."/>
            <person name="Liu Y."/>
            <person name="Qu J."/>
            <person name="Song X.-Z."/>
            <person name="Zhang L."/>
            <person name="Thornton R."/>
            <person name="Coyle M."/>
            <person name="Francisco L."/>
            <person name="Jackson L."/>
            <person name="Javaid M."/>
            <person name="Korchina V."/>
            <person name="Kovar C."/>
            <person name="Mata R."/>
            <person name="Mathew T."/>
            <person name="Ngo R."/>
            <person name="Nguyen L."/>
            <person name="Nguyen N."/>
            <person name="Okwuonu G."/>
            <person name="Ongeri F."/>
            <person name="Pham C."/>
            <person name="Simmons D."/>
            <person name="Wilczek-Boney K."/>
            <person name="Hale W."/>
            <person name="Jakkamsetti A."/>
            <person name="Pham P."/>
            <person name="Ruth R."/>
            <person name="San Lucas F."/>
            <person name="Warren J."/>
            <person name="Zhang J."/>
            <person name="Zhao Z."/>
            <person name="Zhou C."/>
            <person name="Zhu D."/>
            <person name="Lee S."/>
            <person name="Bess C."/>
            <person name="Blankenburg K."/>
            <person name="Forbes L."/>
            <person name="Fu Q."/>
            <person name="Gubbala S."/>
            <person name="Hirani K."/>
            <person name="Jayaseelan J.C."/>
            <person name="Lara F."/>
            <person name="Munidasa M."/>
            <person name="Palculict T."/>
            <person name="Patil S."/>
            <person name="Pu L.-L."/>
            <person name="Saada N."/>
            <person name="Tang L."/>
            <person name="Weissenberger G."/>
            <person name="Zhu Y."/>
            <person name="Hemphill L."/>
            <person name="Shang Y."/>
            <person name="Youmans B."/>
            <person name="Ayvaz T."/>
            <person name="Ross M."/>
            <person name="Santibanez J."/>
            <person name="Aqrawi P."/>
            <person name="Gross S."/>
            <person name="Joshi V."/>
            <person name="Fowler G."/>
            <person name="Nazareth L."/>
            <person name="Reid J."/>
            <person name="Worley K."/>
            <person name="Petrosino J."/>
            <person name="Highlander S."/>
            <person name="Gibbs R."/>
        </authorList>
    </citation>
    <scope>NUCLEOTIDE SEQUENCE [LARGE SCALE GENOMIC DNA]</scope>
    <source>
        <strain evidence="1 2">ATCC 12755</strain>
    </source>
</reference>
<evidence type="ECO:0000313" key="2">
    <source>
        <dbReference type="Proteomes" id="UP000004835"/>
    </source>
</evidence>
<protein>
    <submittedName>
        <fullName evidence="1">Uncharacterized protein</fullName>
    </submittedName>
</protein>
<sequence>MGVLLGGLGAYIENKYKNERNEIEQKLLSLEISGSIGKVIDSFSDDLGFLSKSLNYQRVSSINQILLKLNEQIHSFKKKYPREKLKTDQFEAISKQCNIIQQKLIVQNSVNEIFQSPPPAINGSTVRKDIVIEYNVDIKTIDSINIDIFEEDNWKRVIKGLLREAKYQIKLINHAEEVINDCYSGDKVKPNISKKKYEEINKLVNKIKRLSDKVVLKEKLKEIERNIELSN</sequence>
<dbReference type="AlphaFoldDB" id="F0EPT0"/>
<accession>F0EPT0</accession>
<comment type="caution">
    <text evidence="1">The sequence shown here is derived from an EMBL/GenBank/DDBJ whole genome shotgun (WGS) entry which is preliminary data.</text>
</comment>
<dbReference type="HOGENOM" id="CLU_1198272_0_0_9"/>